<keyword evidence="2" id="KW-1185">Reference proteome</keyword>
<reference evidence="1" key="1">
    <citation type="submission" date="2019-11" db="EMBL/GenBank/DDBJ databases">
        <title>Description of Pedobacter sp. LMG 31464T.</title>
        <authorList>
            <person name="Carlier A."/>
            <person name="Qi S."/>
            <person name="Vandamme P."/>
        </authorList>
    </citation>
    <scope>NUCLEOTIDE SEQUENCE</scope>
    <source>
        <strain evidence="1">LMG 31464</strain>
    </source>
</reference>
<dbReference type="Proteomes" id="UP000601055">
    <property type="component" value="Unassembled WGS sequence"/>
</dbReference>
<evidence type="ECO:0000313" key="2">
    <source>
        <dbReference type="Proteomes" id="UP000601055"/>
    </source>
</evidence>
<protein>
    <submittedName>
        <fullName evidence="1">OsmC family peroxiredoxin</fullName>
    </submittedName>
</protein>
<dbReference type="InterPro" id="IPR003718">
    <property type="entry name" value="OsmC/Ohr_fam"/>
</dbReference>
<gene>
    <name evidence="1" type="ORF">GM921_05240</name>
</gene>
<dbReference type="AlphaFoldDB" id="A0A923DYA5"/>
<dbReference type="PANTHER" id="PTHR39624">
    <property type="entry name" value="PROTEIN INVOLVED IN RIMO-MEDIATED BETA-METHYLTHIOLATION OF RIBOSOMAL PROTEIN S12 YCAO"/>
    <property type="match status" value="1"/>
</dbReference>
<organism evidence="1 2">
    <name type="scientific">Pedobacter planticolens</name>
    <dbReference type="NCBI Taxonomy" id="2679964"/>
    <lineage>
        <taxon>Bacteria</taxon>
        <taxon>Pseudomonadati</taxon>
        <taxon>Bacteroidota</taxon>
        <taxon>Sphingobacteriia</taxon>
        <taxon>Sphingobacteriales</taxon>
        <taxon>Sphingobacteriaceae</taxon>
        <taxon>Pedobacter</taxon>
    </lineage>
</organism>
<accession>A0A923DYA5</accession>
<evidence type="ECO:0000313" key="1">
    <source>
        <dbReference type="EMBL" id="MBB2144875.1"/>
    </source>
</evidence>
<dbReference type="SUPFAM" id="SSF82784">
    <property type="entry name" value="OsmC-like"/>
    <property type="match status" value="1"/>
</dbReference>
<dbReference type="EMBL" id="WNXD01000001">
    <property type="protein sequence ID" value="MBB2144875.1"/>
    <property type="molecule type" value="Genomic_DNA"/>
</dbReference>
<name>A0A923DYA5_9SPHI</name>
<dbReference type="Gene3D" id="3.30.300.20">
    <property type="match status" value="1"/>
</dbReference>
<dbReference type="InterPro" id="IPR036102">
    <property type="entry name" value="OsmC/Ohrsf"/>
</dbReference>
<dbReference type="InterPro" id="IPR015946">
    <property type="entry name" value="KH_dom-like_a/b"/>
</dbReference>
<dbReference type="Pfam" id="PF02566">
    <property type="entry name" value="OsmC"/>
    <property type="match status" value="1"/>
</dbReference>
<sequence>MMAAIKASIGTEPYLIEIKSPTGNIVIADEPLEKGGQDKGFSPKELLASSLGACTCATVRMYAERKAWELERIDVNVELVEEEGQTKFIRKIELIGELDEQQRTRLLNVANACPIHKILTHTIVVDTVLV</sequence>
<comment type="caution">
    <text evidence="1">The sequence shown here is derived from an EMBL/GenBank/DDBJ whole genome shotgun (WGS) entry which is preliminary data.</text>
</comment>
<dbReference type="PANTHER" id="PTHR39624:SF2">
    <property type="entry name" value="OSMC-LIKE PROTEIN"/>
    <property type="match status" value="1"/>
</dbReference>
<proteinExistence type="predicted"/>